<feature type="transmembrane region" description="Helical" evidence="1">
    <location>
        <begin position="61"/>
        <end position="86"/>
    </location>
</feature>
<proteinExistence type="predicted"/>
<keyword evidence="1" id="KW-0472">Membrane</keyword>
<evidence type="ECO:0008006" key="4">
    <source>
        <dbReference type="Google" id="ProtNLM"/>
    </source>
</evidence>
<reference evidence="2 3" key="1">
    <citation type="submission" date="2018-12" db="EMBL/GenBank/DDBJ databases">
        <title>Flammeovirga pectinis sp. nov., isolated from the gut of the Korean scallop, Patinopecten yessoensis.</title>
        <authorList>
            <person name="Bae J.-W."/>
            <person name="Jeong Y.-S."/>
            <person name="Kang W."/>
        </authorList>
    </citation>
    <scope>NUCLEOTIDE SEQUENCE [LARGE SCALE GENOMIC DNA]</scope>
    <source>
        <strain evidence="2 3">L12M1</strain>
        <plasmid evidence="2 3">unnamed1</plasmid>
    </source>
</reference>
<dbReference type="RefSeq" id="WP_126620557.1">
    <property type="nucleotide sequence ID" value="NZ_CP034564.1"/>
</dbReference>
<sequence length="215" mass="25356">MHKLKTISNLKLLILLIVSTCFIQFIITDFIITEEIFYSSYGEMLTLEQIESMIEWRKEHWWFSLVITAIVTIVKVSFVAITLIIGGLILESNISLKLIFKFVILSSFIFVLPNIYLILKYMTFQDLSTIQELHNLKPWELEYFINDSIEIYTWFKYPLSLINLFEFLFIAMLIFFFDKMLFNEVQKGVKVVLIGYGGGLFSWVVFITFISLQIF</sequence>
<organism evidence="2 3">
    <name type="scientific">Flammeovirga pectinis</name>
    <dbReference type="NCBI Taxonomy" id="2494373"/>
    <lineage>
        <taxon>Bacteria</taxon>
        <taxon>Pseudomonadati</taxon>
        <taxon>Bacteroidota</taxon>
        <taxon>Cytophagia</taxon>
        <taxon>Cytophagales</taxon>
        <taxon>Flammeovirgaceae</taxon>
        <taxon>Flammeovirga</taxon>
    </lineage>
</organism>
<protein>
    <recommendedName>
        <fullName evidence="4">Yip1 domain-containing protein</fullName>
    </recommendedName>
</protein>
<keyword evidence="1" id="KW-1133">Transmembrane helix</keyword>
<dbReference type="Proteomes" id="UP000267268">
    <property type="component" value="Plasmid unnamed1"/>
</dbReference>
<accession>A0A3Q9FVY3</accession>
<keyword evidence="2" id="KW-0614">Plasmid</keyword>
<keyword evidence="1" id="KW-0812">Transmembrane</keyword>
<feature type="transmembrane region" description="Helical" evidence="1">
    <location>
        <begin position="12"/>
        <end position="32"/>
    </location>
</feature>
<dbReference type="AlphaFoldDB" id="A0A3Q9FVY3"/>
<name>A0A3Q9FVY3_9BACT</name>
<evidence type="ECO:0000313" key="3">
    <source>
        <dbReference type="Proteomes" id="UP000267268"/>
    </source>
</evidence>
<feature type="transmembrane region" description="Helical" evidence="1">
    <location>
        <begin position="98"/>
        <end position="119"/>
    </location>
</feature>
<dbReference type="OrthoDB" id="825516at2"/>
<evidence type="ECO:0000313" key="2">
    <source>
        <dbReference type="EMBL" id="AZQ65641.1"/>
    </source>
</evidence>
<dbReference type="KEGG" id="fll:EI427_25745"/>
<geneLocation type="plasmid" evidence="2">
    <name>unnamed1</name>
</geneLocation>
<evidence type="ECO:0000256" key="1">
    <source>
        <dbReference type="SAM" id="Phobius"/>
    </source>
</evidence>
<feature type="transmembrane region" description="Helical" evidence="1">
    <location>
        <begin position="189"/>
        <end position="212"/>
    </location>
</feature>
<feature type="transmembrane region" description="Helical" evidence="1">
    <location>
        <begin position="157"/>
        <end position="177"/>
    </location>
</feature>
<dbReference type="GeneID" id="39493400"/>
<keyword evidence="3" id="KW-1185">Reference proteome</keyword>
<gene>
    <name evidence="2" type="ORF">EI427_25745</name>
</gene>
<dbReference type="EMBL" id="CP034564">
    <property type="protein sequence ID" value="AZQ65641.1"/>
    <property type="molecule type" value="Genomic_DNA"/>
</dbReference>